<comment type="caution">
    <text evidence="11">The sequence shown here is derived from an EMBL/GenBank/DDBJ whole genome shotgun (WGS) entry which is preliminary data.</text>
</comment>
<keyword evidence="4" id="KW-0808">Transferase</keyword>
<dbReference type="Gene3D" id="1.20.5.1930">
    <property type="match status" value="1"/>
</dbReference>
<feature type="domain" description="Signal transduction histidine kinase subgroup 3 dimerisation and phosphoacceptor" evidence="10">
    <location>
        <begin position="175"/>
        <end position="239"/>
    </location>
</feature>
<dbReference type="Gene3D" id="3.30.565.10">
    <property type="entry name" value="Histidine kinase-like ATPase, C-terminal domain"/>
    <property type="match status" value="1"/>
</dbReference>
<keyword evidence="12" id="KW-1185">Reference proteome</keyword>
<dbReference type="EMBL" id="JAVREP010000001">
    <property type="protein sequence ID" value="MDT0326966.1"/>
    <property type="molecule type" value="Genomic_DNA"/>
</dbReference>
<proteinExistence type="predicted"/>
<organism evidence="11 12">
    <name type="scientific">Nocardiopsis lambiniae</name>
    <dbReference type="NCBI Taxonomy" id="3075539"/>
    <lineage>
        <taxon>Bacteria</taxon>
        <taxon>Bacillati</taxon>
        <taxon>Actinomycetota</taxon>
        <taxon>Actinomycetes</taxon>
        <taxon>Streptosporangiales</taxon>
        <taxon>Nocardiopsidaceae</taxon>
        <taxon>Nocardiopsis</taxon>
    </lineage>
</organism>
<dbReference type="CDD" id="cd16917">
    <property type="entry name" value="HATPase_UhpB-NarQ-NarX-like"/>
    <property type="match status" value="1"/>
</dbReference>
<evidence type="ECO:0000313" key="12">
    <source>
        <dbReference type="Proteomes" id="UP001183390"/>
    </source>
</evidence>
<dbReference type="GO" id="GO:0016301">
    <property type="term" value="F:kinase activity"/>
    <property type="evidence" value="ECO:0007669"/>
    <property type="project" value="UniProtKB-KW"/>
</dbReference>
<protein>
    <recommendedName>
        <fullName evidence="2">histidine kinase</fullName>
        <ecNumber evidence="2">2.7.13.3</ecNumber>
    </recommendedName>
</protein>
<dbReference type="RefSeq" id="WP_311509754.1">
    <property type="nucleotide sequence ID" value="NZ_JAVREP010000001.1"/>
</dbReference>
<keyword evidence="9" id="KW-0472">Membrane</keyword>
<dbReference type="InterPro" id="IPR011712">
    <property type="entry name" value="Sig_transdc_His_kin_sub3_dim/P"/>
</dbReference>
<dbReference type="InterPro" id="IPR050482">
    <property type="entry name" value="Sensor_HK_TwoCompSys"/>
</dbReference>
<keyword evidence="9" id="KW-0812">Transmembrane</keyword>
<dbReference type="Proteomes" id="UP001183390">
    <property type="component" value="Unassembled WGS sequence"/>
</dbReference>
<keyword evidence="8" id="KW-0902">Two-component regulatory system</keyword>
<evidence type="ECO:0000256" key="5">
    <source>
        <dbReference type="ARBA" id="ARBA00022741"/>
    </source>
</evidence>
<dbReference type="PANTHER" id="PTHR24421">
    <property type="entry name" value="NITRATE/NITRITE SENSOR PROTEIN NARX-RELATED"/>
    <property type="match status" value="1"/>
</dbReference>
<sequence>MLEPSRRERRWAGHAGATLLVLLVGLVPDQPTSSVVWSPEQFALNLLAAAILLARDRMPFVVLPLLTVLAWISVPLGLFNPGVVTAAAIAGYAVTLQVDRRRSLAGTAVLAVVMLGAALAAHTAVPQSVLVVLLGGAIGDAIRTQREHMAAITDRAVRAENTREAVARQRVAEDRLAIARDLHDVVAHQIAVINLHAGVASSALRDRPDDAERSLATIREASRSVLTEIGDLLTTLRDPASSDIGPPGLTQLDDVVRDFATHGLQATVSWVGDPYDLPGKVDVAAMRVIQEALINANKHGTGRRASLVIEYLPRSLRVTVANPAPEPRADAVATRGTGTGYGLVGMAERVESVRGTLEHGLRQDGTWVLTAQLPTSTPENPE</sequence>
<keyword evidence="5" id="KW-0547">Nucleotide-binding</keyword>
<keyword evidence="9" id="KW-1133">Transmembrane helix</keyword>
<evidence type="ECO:0000313" key="11">
    <source>
        <dbReference type="EMBL" id="MDT0326966.1"/>
    </source>
</evidence>
<gene>
    <name evidence="11" type="ORF">RM479_00905</name>
</gene>
<evidence type="ECO:0000256" key="8">
    <source>
        <dbReference type="ARBA" id="ARBA00023012"/>
    </source>
</evidence>
<dbReference type="PANTHER" id="PTHR24421:SF10">
    <property type="entry name" value="NITRATE_NITRITE SENSOR PROTEIN NARQ"/>
    <property type="match status" value="1"/>
</dbReference>
<dbReference type="SUPFAM" id="SSF55874">
    <property type="entry name" value="ATPase domain of HSP90 chaperone/DNA topoisomerase II/histidine kinase"/>
    <property type="match status" value="1"/>
</dbReference>
<dbReference type="Pfam" id="PF07730">
    <property type="entry name" value="HisKA_3"/>
    <property type="match status" value="1"/>
</dbReference>
<accession>A0ABU2M3S5</accession>
<keyword evidence="6 11" id="KW-0418">Kinase</keyword>
<reference evidence="12" key="1">
    <citation type="submission" date="2023-07" db="EMBL/GenBank/DDBJ databases">
        <title>30 novel species of actinomycetes from the DSMZ collection.</title>
        <authorList>
            <person name="Nouioui I."/>
        </authorList>
    </citation>
    <scope>NUCLEOTIDE SEQUENCE [LARGE SCALE GENOMIC DNA]</scope>
    <source>
        <strain evidence="12">DSM 44743</strain>
    </source>
</reference>
<comment type="catalytic activity">
    <reaction evidence="1">
        <text>ATP + protein L-histidine = ADP + protein N-phospho-L-histidine.</text>
        <dbReference type="EC" id="2.7.13.3"/>
    </reaction>
</comment>
<evidence type="ECO:0000256" key="7">
    <source>
        <dbReference type="ARBA" id="ARBA00022840"/>
    </source>
</evidence>
<evidence type="ECO:0000256" key="9">
    <source>
        <dbReference type="SAM" id="Phobius"/>
    </source>
</evidence>
<dbReference type="InterPro" id="IPR036890">
    <property type="entry name" value="HATPase_C_sf"/>
</dbReference>
<evidence type="ECO:0000256" key="3">
    <source>
        <dbReference type="ARBA" id="ARBA00022553"/>
    </source>
</evidence>
<evidence type="ECO:0000259" key="10">
    <source>
        <dbReference type="Pfam" id="PF07730"/>
    </source>
</evidence>
<evidence type="ECO:0000256" key="4">
    <source>
        <dbReference type="ARBA" id="ARBA00022679"/>
    </source>
</evidence>
<keyword evidence="3" id="KW-0597">Phosphoprotein</keyword>
<feature type="transmembrane region" description="Helical" evidence="9">
    <location>
        <begin position="104"/>
        <end position="125"/>
    </location>
</feature>
<name>A0ABU2M3S5_9ACTN</name>
<dbReference type="EC" id="2.7.13.3" evidence="2"/>
<evidence type="ECO:0000256" key="2">
    <source>
        <dbReference type="ARBA" id="ARBA00012438"/>
    </source>
</evidence>
<keyword evidence="7" id="KW-0067">ATP-binding</keyword>
<feature type="transmembrane region" description="Helical" evidence="9">
    <location>
        <begin position="68"/>
        <end position="92"/>
    </location>
</feature>
<evidence type="ECO:0000256" key="6">
    <source>
        <dbReference type="ARBA" id="ARBA00022777"/>
    </source>
</evidence>
<evidence type="ECO:0000256" key="1">
    <source>
        <dbReference type="ARBA" id="ARBA00000085"/>
    </source>
</evidence>